<keyword evidence="3" id="KW-0732">Signal</keyword>
<evidence type="ECO:0000256" key="6">
    <source>
        <dbReference type="ARBA" id="ARBA00022840"/>
    </source>
</evidence>
<evidence type="ECO:0000256" key="2">
    <source>
        <dbReference type="ARBA" id="ARBA00022614"/>
    </source>
</evidence>
<keyword evidence="7" id="KW-0472">Membrane</keyword>
<name>A0A8X8Z405_SALSN</name>
<evidence type="ECO:0000256" key="4">
    <source>
        <dbReference type="ARBA" id="ARBA00022737"/>
    </source>
</evidence>
<evidence type="ECO:0008006" key="11">
    <source>
        <dbReference type="Google" id="ProtNLM"/>
    </source>
</evidence>
<evidence type="ECO:0000256" key="7">
    <source>
        <dbReference type="ARBA" id="ARBA00023136"/>
    </source>
</evidence>
<dbReference type="EMBL" id="PNBA02000019">
    <property type="protein sequence ID" value="KAG6390598.1"/>
    <property type="molecule type" value="Genomic_DNA"/>
</dbReference>
<comment type="subcellular location">
    <subcellularLocation>
        <location evidence="1">Membrane</location>
    </subcellularLocation>
</comment>
<evidence type="ECO:0000313" key="9">
    <source>
        <dbReference type="EMBL" id="KAG6390598.1"/>
    </source>
</evidence>
<reference evidence="9" key="1">
    <citation type="submission" date="2018-01" db="EMBL/GenBank/DDBJ databases">
        <authorList>
            <person name="Mao J.F."/>
        </authorList>
    </citation>
    <scope>NUCLEOTIDE SEQUENCE</scope>
    <source>
        <strain evidence="9">Huo1</strain>
        <tissue evidence="9">Leaf</tissue>
    </source>
</reference>
<keyword evidence="2" id="KW-0433">Leucine-rich repeat</keyword>
<evidence type="ECO:0000313" key="10">
    <source>
        <dbReference type="Proteomes" id="UP000298416"/>
    </source>
</evidence>
<dbReference type="SUPFAM" id="SSF52058">
    <property type="entry name" value="L domain-like"/>
    <property type="match status" value="1"/>
</dbReference>
<keyword evidence="6" id="KW-0067">ATP-binding</keyword>
<keyword evidence="5" id="KW-0547">Nucleotide-binding</keyword>
<organism evidence="9">
    <name type="scientific">Salvia splendens</name>
    <name type="common">Scarlet sage</name>
    <dbReference type="NCBI Taxonomy" id="180675"/>
    <lineage>
        <taxon>Eukaryota</taxon>
        <taxon>Viridiplantae</taxon>
        <taxon>Streptophyta</taxon>
        <taxon>Embryophyta</taxon>
        <taxon>Tracheophyta</taxon>
        <taxon>Spermatophyta</taxon>
        <taxon>Magnoliopsida</taxon>
        <taxon>eudicotyledons</taxon>
        <taxon>Gunneridae</taxon>
        <taxon>Pentapetalae</taxon>
        <taxon>asterids</taxon>
        <taxon>lamiids</taxon>
        <taxon>Lamiales</taxon>
        <taxon>Lamiaceae</taxon>
        <taxon>Nepetoideae</taxon>
        <taxon>Mentheae</taxon>
        <taxon>Salviinae</taxon>
        <taxon>Salvia</taxon>
        <taxon>Salvia subgen. Calosphace</taxon>
        <taxon>core Calosphace</taxon>
    </lineage>
</organism>
<dbReference type="AlphaFoldDB" id="A0A8X8Z405"/>
<dbReference type="InterPro" id="IPR050647">
    <property type="entry name" value="Plant_LRR-RLKs"/>
</dbReference>
<dbReference type="GO" id="GO:0016020">
    <property type="term" value="C:membrane"/>
    <property type="evidence" value="ECO:0007669"/>
    <property type="project" value="UniProtKB-SubCell"/>
</dbReference>
<dbReference type="FunFam" id="3.80.10.10:FF:000041">
    <property type="entry name" value="LRR receptor-like serine/threonine-protein kinase ERECTA"/>
    <property type="match status" value="1"/>
</dbReference>
<dbReference type="Pfam" id="PF00560">
    <property type="entry name" value="LRR_1"/>
    <property type="match status" value="3"/>
</dbReference>
<dbReference type="Proteomes" id="UP000298416">
    <property type="component" value="Unassembled WGS sequence"/>
</dbReference>
<dbReference type="PANTHER" id="PTHR48056">
    <property type="entry name" value="LRR RECEPTOR-LIKE SERINE/THREONINE-PROTEIN KINASE-RELATED"/>
    <property type="match status" value="1"/>
</dbReference>
<protein>
    <recommendedName>
        <fullName evidence="11">LRR receptor-like serine/threonine-protein kinase FLS2</fullName>
    </recommendedName>
</protein>
<keyword evidence="10" id="KW-1185">Reference proteome</keyword>
<dbReference type="Gene3D" id="3.80.10.10">
    <property type="entry name" value="Ribonuclease Inhibitor"/>
    <property type="match status" value="1"/>
</dbReference>
<evidence type="ECO:0000256" key="5">
    <source>
        <dbReference type="ARBA" id="ARBA00022741"/>
    </source>
</evidence>
<evidence type="ECO:0000256" key="1">
    <source>
        <dbReference type="ARBA" id="ARBA00004370"/>
    </source>
</evidence>
<accession>A0A8X8Z405</accession>
<evidence type="ECO:0000256" key="3">
    <source>
        <dbReference type="ARBA" id="ARBA00022729"/>
    </source>
</evidence>
<dbReference type="PANTHER" id="PTHR48056:SF81">
    <property type="entry name" value="RECEPTOR PROTEIN-TYROSINE KINASE CEPR1"/>
    <property type="match status" value="1"/>
</dbReference>
<keyword evidence="4" id="KW-0677">Repeat</keyword>
<sequence>MSNNSFSGEIPSSLFNASPLIEINMRFNMLSGKLPDDICSNGRKLEALFLTGNQLSGEIPANVYKCRELQDLRLPINSFSVACNRIHKKLDKYDEFLPSKTTPVISYHEQPSWHVASDVVQPRPPPDPPNRQPWI</sequence>
<comment type="caution">
    <text evidence="9">The sequence shown here is derived from an EMBL/GenBank/DDBJ whole genome shotgun (WGS) entry which is preliminary data.</text>
</comment>
<dbReference type="GO" id="GO:0005524">
    <property type="term" value="F:ATP binding"/>
    <property type="evidence" value="ECO:0007669"/>
    <property type="project" value="UniProtKB-KW"/>
</dbReference>
<reference evidence="9" key="2">
    <citation type="submission" date="2020-08" db="EMBL/GenBank/DDBJ databases">
        <title>Plant Genome Project.</title>
        <authorList>
            <person name="Zhang R.-G."/>
        </authorList>
    </citation>
    <scope>NUCLEOTIDE SEQUENCE</scope>
    <source>
        <strain evidence="9">Huo1</strain>
        <tissue evidence="9">Leaf</tissue>
    </source>
</reference>
<dbReference type="InterPro" id="IPR001611">
    <property type="entry name" value="Leu-rich_rpt"/>
</dbReference>
<dbReference type="InterPro" id="IPR032675">
    <property type="entry name" value="LRR_dom_sf"/>
</dbReference>
<keyword evidence="8" id="KW-0325">Glycoprotein</keyword>
<proteinExistence type="predicted"/>
<gene>
    <name evidence="9" type="ORF">SASPL_148336</name>
</gene>
<evidence type="ECO:0000256" key="8">
    <source>
        <dbReference type="ARBA" id="ARBA00023180"/>
    </source>
</evidence>